<dbReference type="OrthoDB" id="1466811at2"/>
<keyword evidence="3" id="KW-1185">Reference proteome</keyword>
<evidence type="ECO:0000313" key="3">
    <source>
        <dbReference type="Proteomes" id="UP000184488"/>
    </source>
</evidence>
<keyword evidence="1" id="KW-0175">Coiled coil</keyword>
<dbReference type="AlphaFoldDB" id="A0A1M6DQX9"/>
<name>A0A1M6DQX9_9FLAO</name>
<evidence type="ECO:0000256" key="1">
    <source>
        <dbReference type="SAM" id="Coils"/>
    </source>
</evidence>
<dbReference type="RefSeq" id="WP_073310187.1">
    <property type="nucleotide sequence ID" value="NZ_FQZI01000002.1"/>
</dbReference>
<dbReference type="EMBL" id="FQZI01000002">
    <property type="protein sequence ID" value="SHI75632.1"/>
    <property type="molecule type" value="Genomic_DNA"/>
</dbReference>
<organism evidence="2 3">
    <name type="scientific">Flavobacterium terrae</name>
    <dbReference type="NCBI Taxonomy" id="415425"/>
    <lineage>
        <taxon>Bacteria</taxon>
        <taxon>Pseudomonadati</taxon>
        <taxon>Bacteroidota</taxon>
        <taxon>Flavobacteriia</taxon>
        <taxon>Flavobacteriales</taxon>
        <taxon>Flavobacteriaceae</taxon>
        <taxon>Flavobacterium</taxon>
    </lineage>
</organism>
<accession>A0A1M6DQX9</accession>
<dbReference type="Proteomes" id="UP000184488">
    <property type="component" value="Unassembled WGS sequence"/>
</dbReference>
<protein>
    <recommendedName>
        <fullName evidence="4">Outer membrane protein beta-barrel domain-containing protein</fullName>
    </recommendedName>
</protein>
<feature type="coiled-coil region" evidence="1">
    <location>
        <begin position="22"/>
        <end position="71"/>
    </location>
</feature>
<gene>
    <name evidence="2" type="ORF">SAMN05444363_1588</name>
</gene>
<evidence type="ECO:0008006" key="4">
    <source>
        <dbReference type="Google" id="ProtNLM"/>
    </source>
</evidence>
<sequence>MKNFIIYLSILILASTAKMFGQETFEEKARAIANRIEKITKEEKVFLKLRVEEVNKELEKGTINREQADEKKLKLAEASALKIESRVAEEETKLTTLVKEKVEGRITYLDTVNPKKQAFSVIFNNKKDTVKVSEKRTTSQFVFALGLNNLITNNSVAHSDFRYLGSHFYEIGISYNTRILKNDNLLHFKYGLSFQHNNLRPTDSRYFVENGKQTNLQYSSTKLDDSRFKNLNIVFPLYLEFDFSGNKDYNDKPFFQIHKGVRVGLGGFAGFNVKTKQILKYEENGHDYTQKEKGSFNTNDFVYGLGAYIGYKETSLYVKYDLNPLFKNNTVDQNNISLGVRFDFN</sequence>
<evidence type="ECO:0000313" key="2">
    <source>
        <dbReference type="EMBL" id="SHI75632.1"/>
    </source>
</evidence>
<reference evidence="3" key="1">
    <citation type="submission" date="2016-11" db="EMBL/GenBank/DDBJ databases">
        <authorList>
            <person name="Varghese N."/>
            <person name="Submissions S."/>
        </authorList>
    </citation>
    <scope>NUCLEOTIDE SEQUENCE [LARGE SCALE GENOMIC DNA]</scope>
    <source>
        <strain evidence="3">DSM 18829</strain>
    </source>
</reference>
<proteinExistence type="predicted"/>
<dbReference type="STRING" id="415425.SAMN05444363_1588"/>